<gene>
    <name evidence="6" type="ORF">Y5S_01095</name>
</gene>
<reference evidence="6 7" key="1">
    <citation type="submission" date="2012-09" db="EMBL/GenBank/DDBJ databases">
        <title>Genome Sequence of alkane-degrading Bacterium Alcanivorax sp. 19-m-6.</title>
        <authorList>
            <person name="Lai Q."/>
            <person name="Shao Z."/>
        </authorList>
    </citation>
    <scope>NUCLEOTIDE SEQUENCE [LARGE SCALE GENOMIC DNA]</scope>
    <source>
        <strain evidence="6 7">19-m-6</strain>
    </source>
</reference>
<dbReference type="STRING" id="1177154.Y5S_01095"/>
<name>A0A095SMG9_9GAMM</name>
<dbReference type="InterPro" id="IPR027417">
    <property type="entry name" value="P-loop_NTPase"/>
</dbReference>
<dbReference type="Gene3D" id="3.40.50.300">
    <property type="entry name" value="P-loop containing nucleotide triphosphate hydrolases"/>
    <property type="match status" value="1"/>
</dbReference>
<sequence length="343" mass="38092">MLLMTDTTLNIDDLIQHRRLLMVGGKGGVGKTTTAAAVACRAADAGRKVLLVSTDPAHSLGDAFAQPIGNAITCMTENLYALELDPDEEVERYLDKVSAQMRRFARPDQFRELEKQLRLSRQSPGAQEAALLERLSQIIDDSSQDYDLVVFDTAPTGHTLRLLSLPEVMAAWTNGLLRHNHKAKQLGKVLDHLSPGKDLDSPLQDPNQHANQNLDPRSQQIADTLLARQRLFHRARRQLSDPHTTGFIFVMTPEKLPILETRRAVDSLQESGIPVAGIVINRVLPDNVEGAFFAARLATQQRHLDDISQQFSKLATLQITLQEDDVQGLNAIRKFSGMLSQDM</sequence>
<dbReference type="InterPro" id="IPR016300">
    <property type="entry name" value="ATPase_ArsA/GET3"/>
</dbReference>
<dbReference type="NCBIfam" id="TIGR00345">
    <property type="entry name" value="GET3_arsA_TRC40"/>
    <property type="match status" value="1"/>
</dbReference>
<evidence type="ECO:0000313" key="7">
    <source>
        <dbReference type="Proteomes" id="UP000029444"/>
    </source>
</evidence>
<dbReference type="PANTHER" id="PTHR10803">
    <property type="entry name" value="ARSENICAL PUMP-DRIVING ATPASE ARSENITE-TRANSLOCATING ATPASE"/>
    <property type="match status" value="1"/>
</dbReference>
<evidence type="ECO:0000256" key="3">
    <source>
        <dbReference type="ARBA" id="ARBA00066752"/>
    </source>
</evidence>
<dbReference type="InterPro" id="IPR025723">
    <property type="entry name" value="ArsA/GET3_ATPase-like"/>
</dbReference>
<keyword evidence="7" id="KW-1185">Reference proteome</keyword>
<dbReference type="GO" id="GO:0005524">
    <property type="term" value="F:ATP binding"/>
    <property type="evidence" value="ECO:0007669"/>
    <property type="project" value="InterPro"/>
</dbReference>
<accession>A0A095SMG9</accession>
<evidence type="ECO:0000256" key="2">
    <source>
        <dbReference type="ARBA" id="ARBA00052296"/>
    </source>
</evidence>
<feature type="domain" description="AAA+ ATPase" evidence="5">
    <location>
        <begin position="17"/>
        <end position="274"/>
    </location>
</feature>
<dbReference type="eggNOG" id="COG0003">
    <property type="taxonomic scope" value="Bacteria"/>
</dbReference>
<dbReference type="EC" id="7.3.2.7" evidence="3"/>
<evidence type="ECO:0000256" key="4">
    <source>
        <dbReference type="SAM" id="MobiDB-lite"/>
    </source>
</evidence>
<organism evidence="6 7">
    <name type="scientific">Alcanivorax nanhaiticus</name>
    <dbReference type="NCBI Taxonomy" id="1177154"/>
    <lineage>
        <taxon>Bacteria</taxon>
        <taxon>Pseudomonadati</taxon>
        <taxon>Pseudomonadota</taxon>
        <taxon>Gammaproteobacteria</taxon>
        <taxon>Oceanospirillales</taxon>
        <taxon>Alcanivoracaceae</taxon>
        <taxon>Alcanivorax</taxon>
    </lineage>
</organism>
<proteinExistence type="inferred from homology"/>
<dbReference type="CDD" id="cd02035">
    <property type="entry name" value="ArsA"/>
    <property type="match status" value="1"/>
</dbReference>
<dbReference type="GO" id="GO:0015446">
    <property type="term" value="F:ATPase-coupled arsenite transmembrane transporter activity"/>
    <property type="evidence" value="ECO:0007669"/>
    <property type="project" value="UniProtKB-EC"/>
</dbReference>
<evidence type="ECO:0000259" key="5">
    <source>
        <dbReference type="SMART" id="SM00382"/>
    </source>
</evidence>
<dbReference type="InterPro" id="IPR003593">
    <property type="entry name" value="AAA+_ATPase"/>
</dbReference>
<comment type="catalytic activity">
    <reaction evidence="2">
        <text>arsenite(in) + ATP + H2O = arsenite(out) + ADP + phosphate + H(+)</text>
        <dbReference type="Rhea" id="RHEA:11348"/>
        <dbReference type="ChEBI" id="CHEBI:15377"/>
        <dbReference type="ChEBI" id="CHEBI:15378"/>
        <dbReference type="ChEBI" id="CHEBI:29242"/>
        <dbReference type="ChEBI" id="CHEBI:30616"/>
        <dbReference type="ChEBI" id="CHEBI:43474"/>
        <dbReference type="ChEBI" id="CHEBI:456216"/>
        <dbReference type="EC" id="7.3.2.7"/>
    </reaction>
</comment>
<comment type="caution">
    <text evidence="6">The sequence shown here is derived from an EMBL/GenBank/DDBJ whole genome shotgun (WGS) entry which is preliminary data.</text>
</comment>
<dbReference type="AlphaFoldDB" id="A0A095SMG9"/>
<comment type="similarity">
    <text evidence="1">Belongs to the arsA ATPase family.</text>
</comment>
<dbReference type="Proteomes" id="UP000029444">
    <property type="component" value="Unassembled WGS sequence"/>
</dbReference>
<dbReference type="Pfam" id="PF02374">
    <property type="entry name" value="ArsA_ATPase"/>
    <property type="match status" value="1"/>
</dbReference>
<dbReference type="SUPFAM" id="SSF52540">
    <property type="entry name" value="P-loop containing nucleoside triphosphate hydrolases"/>
    <property type="match status" value="1"/>
</dbReference>
<feature type="region of interest" description="Disordered" evidence="4">
    <location>
        <begin position="194"/>
        <end position="217"/>
    </location>
</feature>
<dbReference type="GO" id="GO:0016887">
    <property type="term" value="F:ATP hydrolysis activity"/>
    <property type="evidence" value="ECO:0007669"/>
    <property type="project" value="InterPro"/>
</dbReference>
<dbReference type="PANTHER" id="PTHR10803:SF3">
    <property type="entry name" value="ATPASE GET3"/>
    <property type="match status" value="1"/>
</dbReference>
<evidence type="ECO:0000313" key="6">
    <source>
        <dbReference type="EMBL" id="KGD65871.1"/>
    </source>
</evidence>
<dbReference type="PATRIC" id="fig|1177154.3.peg.1111"/>
<protein>
    <recommendedName>
        <fullName evidence="3">arsenite-transporting ATPase</fullName>
        <ecNumber evidence="3">7.3.2.7</ecNumber>
    </recommendedName>
</protein>
<feature type="compositionally biased region" description="Polar residues" evidence="4">
    <location>
        <begin position="204"/>
        <end position="217"/>
    </location>
</feature>
<dbReference type="SMART" id="SM00382">
    <property type="entry name" value="AAA"/>
    <property type="match status" value="1"/>
</dbReference>
<evidence type="ECO:0000256" key="1">
    <source>
        <dbReference type="ARBA" id="ARBA00011040"/>
    </source>
</evidence>
<dbReference type="EMBL" id="ARXV01000003">
    <property type="protein sequence ID" value="KGD65871.1"/>
    <property type="molecule type" value="Genomic_DNA"/>
</dbReference>